<dbReference type="Proteomes" id="UP000012174">
    <property type="component" value="Unassembled WGS sequence"/>
</dbReference>
<evidence type="ECO:0000256" key="5">
    <source>
        <dbReference type="ARBA" id="ARBA00023054"/>
    </source>
</evidence>
<feature type="transmembrane region" description="Helical" evidence="8">
    <location>
        <begin position="144"/>
        <end position="162"/>
    </location>
</feature>
<gene>
    <name evidence="9" type="ORF">UCREL1_5211</name>
</gene>
<dbReference type="STRING" id="1287681.M7TD17"/>
<keyword evidence="3 8" id="KW-0812">Transmembrane</keyword>
<evidence type="ECO:0000256" key="8">
    <source>
        <dbReference type="SAM" id="Phobius"/>
    </source>
</evidence>
<evidence type="ECO:0000256" key="1">
    <source>
        <dbReference type="ARBA" id="ARBA00004173"/>
    </source>
</evidence>
<reference evidence="10" key="1">
    <citation type="journal article" date="2013" name="Genome Announc.">
        <title>Draft genome sequence of the grapevine dieback fungus Eutypa lata UCR-EL1.</title>
        <authorList>
            <person name="Blanco-Ulate B."/>
            <person name="Rolshausen P.E."/>
            <person name="Cantu D."/>
        </authorList>
    </citation>
    <scope>NUCLEOTIDE SEQUENCE [LARGE SCALE GENOMIC DNA]</scope>
    <source>
        <strain evidence="10">UCR-EL1</strain>
    </source>
</reference>
<dbReference type="EMBL" id="KB706356">
    <property type="protein sequence ID" value="EMR67791.1"/>
    <property type="molecule type" value="Genomic_DNA"/>
</dbReference>
<name>M7TD17_EUTLA</name>
<keyword evidence="5" id="KW-0175">Coiled coil</keyword>
<evidence type="ECO:0000313" key="9">
    <source>
        <dbReference type="EMBL" id="EMR67791.1"/>
    </source>
</evidence>
<dbReference type="AlphaFoldDB" id="M7TD17"/>
<evidence type="ECO:0000256" key="6">
    <source>
        <dbReference type="ARBA" id="ARBA00023128"/>
    </source>
</evidence>
<evidence type="ECO:0000256" key="7">
    <source>
        <dbReference type="ARBA" id="ARBA00023136"/>
    </source>
</evidence>
<comment type="subcellular location">
    <subcellularLocation>
        <location evidence="2">Membrane</location>
    </subcellularLocation>
    <subcellularLocation>
        <location evidence="1">Mitochondrion</location>
    </subcellularLocation>
</comment>
<evidence type="ECO:0000313" key="10">
    <source>
        <dbReference type="Proteomes" id="UP000012174"/>
    </source>
</evidence>
<dbReference type="Pfam" id="PF07798">
    <property type="entry name" value="CCDC90-like"/>
    <property type="match status" value="1"/>
</dbReference>
<dbReference type="OMA" id="PQDQHDI"/>
<proteinExistence type="predicted"/>
<dbReference type="InterPro" id="IPR024461">
    <property type="entry name" value="CCDC90-like"/>
</dbReference>
<dbReference type="PANTHER" id="PTHR14360">
    <property type="entry name" value="PROTEIN FMP32, MITOCHONDRIAL"/>
    <property type="match status" value="1"/>
</dbReference>
<dbReference type="GO" id="GO:0005739">
    <property type="term" value="C:mitochondrion"/>
    <property type="evidence" value="ECO:0007669"/>
    <property type="project" value="UniProtKB-SubCell"/>
</dbReference>
<dbReference type="HOGENOM" id="CLU_1102915_0_0_1"/>
<accession>M7TD17</accession>
<sequence length="205" mass="23361">MEVLEKDGYSKEQAITLMKGVRAMLAQNLDVAQEGLETYLFNAACSELSAEVNNNKRVADENTRQQRTHLQHEVDILSQRMTQDLQTLKDDIKGMFNDRKMTVREEQRTMESQIQQINLKISVLLNSDAKSDIESLRWILIRRSVLGILFMAVMTLATLRYASYVGQRRKKEAEDQARAAERLRLNGGKEDHAPPVDAARILAAN</sequence>
<evidence type="ECO:0000256" key="2">
    <source>
        <dbReference type="ARBA" id="ARBA00004370"/>
    </source>
</evidence>
<dbReference type="KEGG" id="ela:UCREL1_5211"/>
<evidence type="ECO:0000256" key="4">
    <source>
        <dbReference type="ARBA" id="ARBA00022989"/>
    </source>
</evidence>
<protein>
    <submittedName>
        <fullName evidence="9">Putative moz protein represents a chromatin-associated acetyltransferase protein</fullName>
    </submittedName>
</protein>
<keyword evidence="9" id="KW-0808">Transferase</keyword>
<keyword evidence="10" id="KW-1185">Reference proteome</keyword>
<organism evidence="9 10">
    <name type="scientific">Eutypa lata (strain UCR-EL1)</name>
    <name type="common">Grapevine dieback disease fungus</name>
    <name type="synonym">Eutypa armeniacae</name>
    <dbReference type="NCBI Taxonomy" id="1287681"/>
    <lineage>
        <taxon>Eukaryota</taxon>
        <taxon>Fungi</taxon>
        <taxon>Dikarya</taxon>
        <taxon>Ascomycota</taxon>
        <taxon>Pezizomycotina</taxon>
        <taxon>Sordariomycetes</taxon>
        <taxon>Xylariomycetidae</taxon>
        <taxon>Xylariales</taxon>
        <taxon>Diatrypaceae</taxon>
        <taxon>Eutypa</taxon>
    </lineage>
</organism>
<dbReference type="GO" id="GO:0016740">
    <property type="term" value="F:transferase activity"/>
    <property type="evidence" value="ECO:0007669"/>
    <property type="project" value="UniProtKB-KW"/>
</dbReference>
<keyword evidence="4 8" id="KW-1133">Transmembrane helix</keyword>
<dbReference type="GO" id="GO:0016020">
    <property type="term" value="C:membrane"/>
    <property type="evidence" value="ECO:0007669"/>
    <property type="project" value="UniProtKB-SubCell"/>
</dbReference>
<evidence type="ECO:0000256" key="3">
    <source>
        <dbReference type="ARBA" id="ARBA00022692"/>
    </source>
</evidence>
<dbReference type="OrthoDB" id="5424147at2759"/>
<keyword evidence="7 8" id="KW-0472">Membrane</keyword>
<keyword evidence="6" id="KW-0496">Mitochondrion</keyword>
<dbReference type="PANTHER" id="PTHR14360:SF12">
    <property type="entry name" value="MOZ PROTEIN REPRESENTS A CHROMATIN-ASSOCIATED ACETYLTRANSFERASE"/>
    <property type="match status" value="1"/>
</dbReference>
<dbReference type="eggNOG" id="ENOG502S831">
    <property type="taxonomic scope" value="Eukaryota"/>
</dbReference>